<keyword evidence="3" id="KW-0472">Membrane</keyword>
<dbReference type="RefSeq" id="WP_233697940.1">
    <property type="nucleotide sequence ID" value="NZ_JAJNBZ010000017.1"/>
</dbReference>
<feature type="compositionally biased region" description="Basic and acidic residues" evidence="6">
    <location>
        <begin position="35"/>
        <end position="63"/>
    </location>
</feature>
<name>A0ABS8YI69_9BACL</name>
<protein>
    <submittedName>
        <fullName evidence="8">Extracellular solute-binding protein</fullName>
    </submittedName>
</protein>
<evidence type="ECO:0000256" key="1">
    <source>
        <dbReference type="ARBA" id="ARBA00022475"/>
    </source>
</evidence>
<feature type="region of interest" description="Disordered" evidence="6">
    <location>
        <begin position="24"/>
        <end position="63"/>
    </location>
</feature>
<organism evidence="8 9">
    <name type="scientific">Paenibacillus profundus</name>
    <dbReference type="NCBI Taxonomy" id="1173085"/>
    <lineage>
        <taxon>Bacteria</taxon>
        <taxon>Bacillati</taxon>
        <taxon>Bacillota</taxon>
        <taxon>Bacilli</taxon>
        <taxon>Bacillales</taxon>
        <taxon>Paenibacillaceae</taxon>
        <taxon>Paenibacillus</taxon>
    </lineage>
</organism>
<evidence type="ECO:0000256" key="2">
    <source>
        <dbReference type="ARBA" id="ARBA00022729"/>
    </source>
</evidence>
<dbReference type="EMBL" id="JAJNBZ010000017">
    <property type="protein sequence ID" value="MCE5171466.1"/>
    <property type="molecule type" value="Genomic_DNA"/>
</dbReference>
<evidence type="ECO:0000313" key="8">
    <source>
        <dbReference type="EMBL" id="MCE5171466.1"/>
    </source>
</evidence>
<proteinExistence type="predicted"/>
<feature type="chain" id="PRO_5046819571" evidence="7">
    <location>
        <begin position="22"/>
        <end position="326"/>
    </location>
</feature>
<reference evidence="8 9" key="1">
    <citation type="submission" date="2021-11" db="EMBL/GenBank/DDBJ databases">
        <title>Draft genome sequence of Paenibacillus profundus YoMME, a new Gram-positive bacteria with exoelectrogenic properties.</title>
        <authorList>
            <person name="Hubenova Y."/>
            <person name="Hubenova E."/>
            <person name="Manasiev Y."/>
            <person name="Peykov S."/>
            <person name="Mitov M."/>
        </authorList>
    </citation>
    <scope>NUCLEOTIDE SEQUENCE [LARGE SCALE GENOMIC DNA]</scope>
    <source>
        <strain evidence="8 9">YoMME</strain>
    </source>
</reference>
<comment type="caution">
    <text evidence="8">The sequence shown here is derived from an EMBL/GenBank/DDBJ whole genome shotgun (WGS) entry which is preliminary data.</text>
</comment>
<sequence>MHKMKAFAIMLIALTMLPVTACSGSGGGTTSADPPKAEEKVEAKTEALDAKDQEKDKPEEQAKKELLAFDMGGEPVKFMTWGGPPEEGKTNQEDVRYKRMKEIEKKYNTKIEWVTVPWGEGASKIAAAGLSGEPAADFLILDLYLAYPSLAQQGYLRPVDDLINLDDTKWPKKIKEFSSFGGKIYGLVENVGAGAGLYYNRTLLKREGLEAPHELIKKGEWTWDKYLEMAKKATKDLNGDGAIDQWGIVSYAPVHARQLVYSNNGNIVEDKDGKLNFGLGDPNSMEALRFLYDLHNTHKVVMPNKNGNFEDYNETRKCSIPARHCS</sequence>
<keyword evidence="5" id="KW-0449">Lipoprotein</keyword>
<dbReference type="PANTHER" id="PTHR43649">
    <property type="entry name" value="ARABINOSE-BINDING PROTEIN-RELATED"/>
    <property type="match status" value="1"/>
</dbReference>
<keyword evidence="9" id="KW-1185">Reference proteome</keyword>
<keyword evidence="2 7" id="KW-0732">Signal</keyword>
<keyword evidence="1" id="KW-1003">Cell membrane</keyword>
<evidence type="ECO:0000313" key="9">
    <source>
        <dbReference type="Proteomes" id="UP001199916"/>
    </source>
</evidence>
<feature type="signal peptide" evidence="7">
    <location>
        <begin position="1"/>
        <end position="21"/>
    </location>
</feature>
<evidence type="ECO:0000256" key="5">
    <source>
        <dbReference type="ARBA" id="ARBA00023288"/>
    </source>
</evidence>
<keyword evidence="4" id="KW-0564">Palmitate</keyword>
<dbReference type="InterPro" id="IPR050490">
    <property type="entry name" value="Bact_solute-bd_prot1"/>
</dbReference>
<gene>
    <name evidence="8" type="ORF">LQV63_19380</name>
</gene>
<evidence type="ECO:0000256" key="4">
    <source>
        <dbReference type="ARBA" id="ARBA00023139"/>
    </source>
</evidence>
<evidence type="ECO:0000256" key="7">
    <source>
        <dbReference type="SAM" id="SignalP"/>
    </source>
</evidence>
<dbReference type="Proteomes" id="UP001199916">
    <property type="component" value="Unassembled WGS sequence"/>
</dbReference>
<dbReference type="SUPFAM" id="SSF53850">
    <property type="entry name" value="Periplasmic binding protein-like II"/>
    <property type="match status" value="1"/>
</dbReference>
<dbReference type="Gene3D" id="3.40.190.10">
    <property type="entry name" value="Periplasmic binding protein-like II"/>
    <property type="match status" value="1"/>
</dbReference>
<evidence type="ECO:0000256" key="3">
    <source>
        <dbReference type="ARBA" id="ARBA00023136"/>
    </source>
</evidence>
<dbReference type="Pfam" id="PF01547">
    <property type="entry name" value="SBP_bac_1"/>
    <property type="match status" value="1"/>
</dbReference>
<dbReference type="PANTHER" id="PTHR43649:SF33">
    <property type="entry name" value="POLYGALACTURONAN_RHAMNOGALACTURONAN-BINDING PROTEIN YTCQ"/>
    <property type="match status" value="1"/>
</dbReference>
<evidence type="ECO:0000256" key="6">
    <source>
        <dbReference type="SAM" id="MobiDB-lite"/>
    </source>
</evidence>
<dbReference type="InterPro" id="IPR006059">
    <property type="entry name" value="SBP"/>
</dbReference>
<accession>A0ABS8YI69</accession>